<reference evidence="2 3" key="1">
    <citation type="submission" date="2020-04" db="EMBL/GenBank/DDBJ databases">
        <title>Molecular characterization of pseudomonads from Agaricus bisporus reveal novel blotch 2 pathogens in Western Europe.</title>
        <authorList>
            <person name="Taparia T."/>
            <person name="Krijger M."/>
            <person name="Haynes E."/>
            <person name="Elpinstone J.G."/>
            <person name="Noble R."/>
            <person name="Van Der Wolf J."/>
        </authorList>
    </citation>
    <scope>NUCLEOTIDE SEQUENCE [LARGE SCALE GENOMIC DNA]</scope>
    <source>
        <strain evidence="2 3">IPO3782</strain>
    </source>
</reference>
<keyword evidence="1" id="KW-1133">Transmembrane helix</keyword>
<organism evidence="2 3">
    <name type="scientific">Pseudomonas yamanorum</name>
    <dbReference type="NCBI Taxonomy" id="515393"/>
    <lineage>
        <taxon>Bacteria</taxon>
        <taxon>Pseudomonadati</taxon>
        <taxon>Pseudomonadota</taxon>
        <taxon>Gammaproteobacteria</taxon>
        <taxon>Pseudomonadales</taxon>
        <taxon>Pseudomonadaceae</taxon>
        <taxon>Pseudomonas</taxon>
    </lineage>
</organism>
<dbReference type="RefSeq" id="WP_177076829.1">
    <property type="nucleotide sequence ID" value="NZ_JACARG010000014.1"/>
</dbReference>
<evidence type="ECO:0000313" key="2">
    <source>
        <dbReference type="EMBL" id="NWE12825.1"/>
    </source>
</evidence>
<sequence>MSELEPPPSNAFRYFVVGVLCVAVMLGAYFVRLNAQVDRQREEAAERLALCRQAASVSRTTPQDELVLVDPCKHLSEHYLKKPTHF</sequence>
<feature type="transmembrane region" description="Helical" evidence="1">
    <location>
        <begin position="12"/>
        <end position="31"/>
    </location>
</feature>
<name>A0A7Y8JNW0_9PSED</name>
<evidence type="ECO:0000313" key="3">
    <source>
        <dbReference type="Proteomes" id="UP000531950"/>
    </source>
</evidence>
<proteinExistence type="predicted"/>
<gene>
    <name evidence="2" type="ORF">HX822_07750</name>
</gene>
<protein>
    <submittedName>
        <fullName evidence="2">Uncharacterized protein</fullName>
    </submittedName>
</protein>
<accession>A0A7Y8JNW0</accession>
<evidence type="ECO:0000256" key="1">
    <source>
        <dbReference type="SAM" id="Phobius"/>
    </source>
</evidence>
<keyword evidence="1" id="KW-0472">Membrane</keyword>
<dbReference type="AlphaFoldDB" id="A0A7Y8JNW0"/>
<comment type="caution">
    <text evidence="2">The sequence shown here is derived from an EMBL/GenBank/DDBJ whole genome shotgun (WGS) entry which is preliminary data.</text>
</comment>
<keyword evidence="1" id="KW-0812">Transmembrane</keyword>
<dbReference type="Proteomes" id="UP000531950">
    <property type="component" value="Unassembled WGS sequence"/>
</dbReference>
<dbReference type="EMBL" id="JACARG010000014">
    <property type="protein sequence ID" value="NWE12825.1"/>
    <property type="molecule type" value="Genomic_DNA"/>
</dbReference>